<evidence type="ECO:0000313" key="3">
    <source>
        <dbReference type="Proteomes" id="UP000199158"/>
    </source>
</evidence>
<dbReference type="EMBL" id="FOCG01000001">
    <property type="protein sequence ID" value="SEM56497.1"/>
    <property type="molecule type" value="Genomic_DNA"/>
</dbReference>
<gene>
    <name evidence="2" type="ORF">SAMN05216180_0604</name>
</gene>
<evidence type="ECO:0008006" key="4">
    <source>
        <dbReference type="Google" id="ProtNLM"/>
    </source>
</evidence>
<proteinExistence type="predicted"/>
<name>A0A1H7ZGC4_9FIRM</name>
<dbReference type="Proteomes" id="UP000199158">
    <property type="component" value="Unassembled WGS sequence"/>
</dbReference>
<dbReference type="AlphaFoldDB" id="A0A1H7ZGC4"/>
<keyword evidence="1" id="KW-1133">Transmembrane helix</keyword>
<feature type="transmembrane region" description="Helical" evidence="1">
    <location>
        <begin position="37"/>
        <end position="58"/>
    </location>
</feature>
<evidence type="ECO:0000313" key="2">
    <source>
        <dbReference type="EMBL" id="SEM56497.1"/>
    </source>
</evidence>
<feature type="transmembrane region" description="Helical" evidence="1">
    <location>
        <begin position="65"/>
        <end position="83"/>
    </location>
</feature>
<keyword evidence="1" id="KW-0812">Transmembrane</keyword>
<organism evidence="2 3">
    <name type="scientific">Hydrogenoanaerobacterium saccharovorans</name>
    <dbReference type="NCBI Taxonomy" id="474960"/>
    <lineage>
        <taxon>Bacteria</taxon>
        <taxon>Bacillati</taxon>
        <taxon>Bacillota</taxon>
        <taxon>Clostridia</taxon>
        <taxon>Eubacteriales</taxon>
        <taxon>Oscillospiraceae</taxon>
        <taxon>Hydrogenoanaerobacterium</taxon>
    </lineage>
</organism>
<protein>
    <recommendedName>
        <fullName evidence="4">Exosortase</fullName>
    </recommendedName>
</protein>
<keyword evidence="1" id="KW-0472">Membrane</keyword>
<feature type="transmembrane region" description="Helical" evidence="1">
    <location>
        <begin position="89"/>
        <end position="108"/>
    </location>
</feature>
<reference evidence="2 3" key="1">
    <citation type="submission" date="2016-10" db="EMBL/GenBank/DDBJ databases">
        <authorList>
            <person name="de Groot N.N."/>
        </authorList>
    </citation>
    <scope>NUCLEOTIDE SEQUENCE [LARGE SCALE GENOMIC DNA]</scope>
    <source>
        <strain evidence="2 3">CGMCC 1.5070</strain>
    </source>
</reference>
<sequence>MHTNTMKKMLPYLLLAALLFYGVPSLAVNIKEGAKSLMVLGLLAVNTIYCFISGLLFTLRNGFRWYYPILLGILFVPAVTAFYNSSATIYVFAYMLLAAAGSGLAVLFNKTTPNK</sequence>
<evidence type="ECO:0000256" key="1">
    <source>
        <dbReference type="SAM" id="Phobius"/>
    </source>
</evidence>
<accession>A0A1H7ZGC4</accession>
<keyword evidence="3" id="KW-1185">Reference proteome</keyword>